<keyword evidence="2" id="KW-0961">Cell wall biogenesis/degradation</keyword>
<evidence type="ECO:0000256" key="3">
    <source>
        <dbReference type="SAM" id="MobiDB-lite"/>
    </source>
</evidence>
<dbReference type="InterPro" id="IPR013783">
    <property type="entry name" value="Ig-like_fold"/>
</dbReference>
<dbReference type="InterPro" id="IPR003646">
    <property type="entry name" value="SH3-like_bac-type"/>
</dbReference>
<reference evidence="7 8" key="1">
    <citation type="submission" date="2020-04" db="EMBL/GenBank/DDBJ databases">
        <authorList>
            <person name="Basu S."/>
            <person name="Maruthanayagam V."/>
            <person name="Chakraborty S."/>
            <person name="Pramanik A."/>
            <person name="Mukherjee J."/>
            <person name="Brink B."/>
        </authorList>
    </citation>
    <scope>NUCLEOTIDE SEQUENCE [LARGE SCALE GENOMIC DNA]</scope>
    <source>
        <strain evidence="7 8">AP17</strain>
    </source>
</reference>
<dbReference type="SUPFAM" id="SSF53187">
    <property type="entry name" value="Zn-dependent exopeptidases"/>
    <property type="match status" value="1"/>
</dbReference>
<dbReference type="RefSeq" id="WP_168571700.1">
    <property type="nucleotide sequence ID" value="NZ_CP051167.1"/>
</dbReference>
<dbReference type="InterPro" id="IPR050695">
    <property type="entry name" value="N-acetylmuramoyl_amidase_3"/>
</dbReference>
<dbReference type="Gene3D" id="2.30.30.40">
    <property type="entry name" value="SH3 Domains"/>
    <property type="match status" value="1"/>
</dbReference>
<evidence type="ECO:0000259" key="5">
    <source>
        <dbReference type="SMART" id="SM00287"/>
    </source>
</evidence>
<dbReference type="GO" id="GO:0071555">
    <property type="term" value="P:cell wall organization"/>
    <property type="evidence" value="ECO:0007669"/>
    <property type="project" value="UniProtKB-KW"/>
</dbReference>
<dbReference type="GO" id="GO:0009253">
    <property type="term" value="P:peptidoglycan catabolic process"/>
    <property type="evidence" value="ECO:0007669"/>
    <property type="project" value="InterPro"/>
</dbReference>
<gene>
    <name evidence="7" type="ORF">HCG48_02505</name>
</gene>
<dbReference type="KEGG" id="oxy:HCG48_02505"/>
<evidence type="ECO:0000313" key="8">
    <source>
        <dbReference type="Proteomes" id="UP000500857"/>
    </source>
</evidence>
<sequence>MRKTIGLLALGSIAIVSPVRAENGLFVAYPPAEHTTSADRIFLIGTAPPSGEVLINGQAIERSRDGHFAPSFPLEPGENIFTLKHGSEQLQIKVTRQITTPTIPEGLQFAENSLTPTVDLARMPGELLCFSAIAPSNASVSVSIGRQTVNLFPQLQTVELPSNLSALIDQNNPQVRDAVGYYEGCTEAPSTPGDLGQPTYRLTLDGQSKTQRAPGAIAILSPTQFEIAEVTAESGVARTGPSTNHSRMTPLPKGTRAAITGREAEWVRLDYGAWIKAEEVQVTQGGAPPRAIVRSLGSREVPKWTEIIFPLQTAVPVTVRQDSDRLVLTLHNTTAQTDTFRLNDGPVVERMDWQPFPDRAEYTLHLKNKQQWGYKLRYEGTSLILSLRHPPRLSGDRSRPLAGVEIAIDPGHGSPNDLGARGPTGYPEKDVTAIVSKLLRDALVARGATVYMTREGDEDLWPHERVATIEAWEPHLALSVHYNALPDAGDAINTKGIGMFWYNPQAHDLSVFLHQYLVEQLNRPSYGVFWNNLALTRPTVAPSVLMELGFMINPDEFEWITDPQEQEKLAEAIAEAVSEWVRSKS</sequence>
<dbReference type="GO" id="GO:0008745">
    <property type="term" value="F:N-acetylmuramoyl-L-alanine amidase activity"/>
    <property type="evidence" value="ECO:0007669"/>
    <property type="project" value="InterPro"/>
</dbReference>
<feature type="signal peptide" evidence="4">
    <location>
        <begin position="1"/>
        <end position="21"/>
    </location>
</feature>
<keyword evidence="8" id="KW-1185">Reference proteome</keyword>
<dbReference type="SMART" id="SM00646">
    <property type="entry name" value="Ami_3"/>
    <property type="match status" value="1"/>
</dbReference>
<dbReference type="PANTHER" id="PTHR30404:SF0">
    <property type="entry name" value="N-ACETYLMURAMOYL-L-ALANINE AMIDASE AMIC"/>
    <property type="match status" value="1"/>
</dbReference>
<feature type="region of interest" description="Disordered" evidence="3">
    <location>
        <begin position="234"/>
        <end position="254"/>
    </location>
</feature>
<dbReference type="InterPro" id="IPR002508">
    <property type="entry name" value="MurNAc-LAA_cat"/>
</dbReference>
<feature type="domain" description="MurNAc-LAA" evidence="6">
    <location>
        <begin position="466"/>
        <end position="578"/>
    </location>
</feature>
<dbReference type="Gene3D" id="2.60.40.10">
    <property type="entry name" value="Immunoglobulins"/>
    <property type="match status" value="1"/>
</dbReference>
<evidence type="ECO:0000256" key="2">
    <source>
        <dbReference type="ARBA" id="ARBA00023316"/>
    </source>
</evidence>
<dbReference type="Proteomes" id="UP000500857">
    <property type="component" value="Chromosome"/>
</dbReference>
<keyword evidence="1" id="KW-0378">Hydrolase</keyword>
<evidence type="ECO:0000256" key="4">
    <source>
        <dbReference type="SAM" id="SignalP"/>
    </source>
</evidence>
<keyword evidence="4" id="KW-0732">Signal</keyword>
<organism evidence="7 8">
    <name type="scientific">Oxynema aestuarii AP17</name>
    <dbReference type="NCBI Taxonomy" id="2064643"/>
    <lineage>
        <taxon>Bacteria</taxon>
        <taxon>Bacillati</taxon>
        <taxon>Cyanobacteriota</taxon>
        <taxon>Cyanophyceae</taxon>
        <taxon>Oscillatoriophycideae</taxon>
        <taxon>Oscillatoriales</taxon>
        <taxon>Oscillatoriaceae</taxon>
        <taxon>Oxynema</taxon>
        <taxon>Oxynema aestuarii</taxon>
    </lineage>
</organism>
<dbReference type="SMART" id="SM00287">
    <property type="entry name" value="SH3b"/>
    <property type="match status" value="1"/>
</dbReference>
<name>A0A6H1U3Y6_9CYAN</name>
<proteinExistence type="predicted"/>
<dbReference type="PANTHER" id="PTHR30404">
    <property type="entry name" value="N-ACETYLMURAMOYL-L-ALANINE AMIDASE"/>
    <property type="match status" value="1"/>
</dbReference>
<dbReference type="CDD" id="cd02696">
    <property type="entry name" value="MurNAc-LAA"/>
    <property type="match status" value="1"/>
</dbReference>
<protein>
    <submittedName>
        <fullName evidence="7">N-acetylmuramoyl-L-alanine amidase</fullName>
    </submittedName>
</protein>
<dbReference type="Pfam" id="PF01520">
    <property type="entry name" value="Amidase_3"/>
    <property type="match status" value="1"/>
</dbReference>
<feature type="chain" id="PRO_5026031930" evidence="4">
    <location>
        <begin position="22"/>
        <end position="585"/>
    </location>
</feature>
<evidence type="ECO:0000259" key="6">
    <source>
        <dbReference type="SMART" id="SM00646"/>
    </source>
</evidence>
<evidence type="ECO:0000313" key="7">
    <source>
        <dbReference type="EMBL" id="QIZ73554.1"/>
    </source>
</evidence>
<evidence type="ECO:0000256" key="1">
    <source>
        <dbReference type="ARBA" id="ARBA00022801"/>
    </source>
</evidence>
<dbReference type="AlphaFoldDB" id="A0A6H1U3Y6"/>
<feature type="domain" description="SH3b" evidence="5">
    <location>
        <begin position="225"/>
        <end position="283"/>
    </location>
</feature>
<dbReference type="GO" id="GO:0030288">
    <property type="term" value="C:outer membrane-bounded periplasmic space"/>
    <property type="evidence" value="ECO:0007669"/>
    <property type="project" value="TreeGrafter"/>
</dbReference>
<dbReference type="EMBL" id="CP051167">
    <property type="protein sequence ID" value="QIZ73554.1"/>
    <property type="molecule type" value="Genomic_DNA"/>
</dbReference>
<accession>A0A6H1U3Y6</accession>
<dbReference type="Gene3D" id="3.40.630.40">
    <property type="entry name" value="Zn-dependent exopeptidases"/>
    <property type="match status" value="1"/>
</dbReference>